<dbReference type="AlphaFoldDB" id="A0A6S6VCW3"/>
<protein>
    <submittedName>
        <fullName evidence="1">Glycoside hydrolase family 16 protein</fullName>
    </submittedName>
</protein>
<dbReference type="PANTHER" id="PTHR38121:SF4">
    <property type="entry name" value="GH16 DOMAIN-CONTAINING PROTEIN-RELATED"/>
    <property type="match status" value="1"/>
</dbReference>
<dbReference type="Proteomes" id="UP000472372">
    <property type="component" value="Chromosome 1"/>
</dbReference>
<evidence type="ECO:0000313" key="2">
    <source>
        <dbReference type="Proteomes" id="UP000472372"/>
    </source>
</evidence>
<organism evidence="1 2">
    <name type="scientific">Pyrenophora teres f. teres</name>
    <dbReference type="NCBI Taxonomy" id="97479"/>
    <lineage>
        <taxon>Eukaryota</taxon>
        <taxon>Fungi</taxon>
        <taxon>Dikarya</taxon>
        <taxon>Ascomycota</taxon>
        <taxon>Pezizomycotina</taxon>
        <taxon>Dothideomycetes</taxon>
        <taxon>Pleosporomycetidae</taxon>
        <taxon>Pleosporales</taxon>
        <taxon>Pleosporineae</taxon>
        <taxon>Pleosporaceae</taxon>
        <taxon>Pyrenophora</taxon>
    </lineage>
</organism>
<dbReference type="GO" id="GO:0004553">
    <property type="term" value="F:hydrolase activity, hydrolyzing O-glycosyl compounds"/>
    <property type="evidence" value="ECO:0007669"/>
    <property type="project" value="InterPro"/>
</dbReference>
<dbReference type="PANTHER" id="PTHR38121">
    <property type="entry name" value="GH16 DOMAIN-CONTAINING PROTEIN"/>
    <property type="match status" value="1"/>
</dbReference>
<dbReference type="GO" id="GO:0005975">
    <property type="term" value="P:carbohydrate metabolic process"/>
    <property type="evidence" value="ECO:0007669"/>
    <property type="project" value="InterPro"/>
</dbReference>
<gene>
    <name evidence="1" type="ORF">PTTW11_00777</name>
</gene>
<accession>A0A6S6VCW3</accession>
<proteinExistence type="predicted"/>
<dbReference type="CDD" id="cd00413">
    <property type="entry name" value="Glyco_hydrolase_16"/>
    <property type="match status" value="1"/>
</dbReference>
<dbReference type="PROSITE" id="PS51762">
    <property type="entry name" value="GH16_2"/>
    <property type="match status" value="1"/>
</dbReference>
<dbReference type="InterPro" id="IPR000757">
    <property type="entry name" value="Beta-glucanase-like"/>
</dbReference>
<evidence type="ECO:0000313" key="1">
    <source>
        <dbReference type="EMBL" id="CAE6998740.1"/>
    </source>
</evidence>
<dbReference type="InterPro" id="IPR013320">
    <property type="entry name" value="ConA-like_dom_sf"/>
</dbReference>
<dbReference type="Gene3D" id="2.60.120.200">
    <property type="match status" value="1"/>
</dbReference>
<keyword evidence="1" id="KW-0378">Hydrolase</keyword>
<dbReference type="SUPFAM" id="SSF49899">
    <property type="entry name" value="Concanavalin A-like lectins/glucanases"/>
    <property type="match status" value="1"/>
</dbReference>
<dbReference type="Pfam" id="PF00722">
    <property type="entry name" value="Glyco_hydro_16"/>
    <property type="match status" value="1"/>
</dbReference>
<sequence length="359" mass="39573">MHQYFDMFSRRILLLALNTALCVVAATAECTRFSTNGTVAATYDYYRFFDFRQLRGSLDETAASSSSREDGVKITESSKGQSKIVAAAPWNADWTPRDWFRPAPKEDTADMYYTPSQITINNDAESTKEQSTYLTLHTTRLPNGTQLAAELDFAEHNATFASMRMLARIRGASGAVAGFFTYHNDTTESDIEIPTGGASNELYCSNQPTTDPDTNVPIQGATFNVSLEAHEPASAWNSYRMDWTSGRSVWYVNGVQSADTEVNVPDTESRIILNLWSNGGNFSGRMATGEEAWFDIQWVELLFNTTASPSSQDKGTACSVEKTPGSPVPSSSVRLQDRMSGCLWWMVGLASAVSLVTFM</sequence>
<reference evidence="1" key="1">
    <citation type="submission" date="2021-02" db="EMBL/GenBank/DDBJ databases">
        <authorList>
            <person name="Syme A R."/>
            <person name="Syme A R."/>
            <person name="Moolhuijzen P."/>
        </authorList>
    </citation>
    <scope>NUCLEOTIDE SEQUENCE</scope>
    <source>
        <strain evidence="1">W1-1</strain>
    </source>
</reference>
<dbReference type="EMBL" id="HG992977">
    <property type="protein sequence ID" value="CAE6998740.1"/>
    <property type="molecule type" value="Genomic_DNA"/>
</dbReference>
<name>A0A6S6VCW3_9PLEO</name>